<name>A0ABR3Q7W6_9TREE</name>
<gene>
    <name evidence="2" type="ORF">Q8F55_001700</name>
</gene>
<dbReference type="Proteomes" id="UP001565368">
    <property type="component" value="Unassembled WGS sequence"/>
</dbReference>
<evidence type="ECO:0000313" key="3">
    <source>
        <dbReference type="Proteomes" id="UP001565368"/>
    </source>
</evidence>
<feature type="region of interest" description="Disordered" evidence="1">
    <location>
        <begin position="1"/>
        <end position="25"/>
    </location>
</feature>
<organism evidence="2 3">
    <name type="scientific">Vanrija albida</name>
    <dbReference type="NCBI Taxonomy" id="181172"/>
    <lineage>
        <taxon>Eukaryota</taxon>
        <taxon>Fungi</taxon>
        <taxon>Dikarya</taxon>
        <taxon>Basidiomycota</taxon>
        <taxon>Agaricomycotina</taxon>
        <taxon>Tremellomycetes</taxon>
        <taxon>Trichosporonales</taxon>
        <taxon>Trichosporonaceae</taxon>
        <taxon>Vanrija</taxon>
    </lineage>
</organism>
<keyword evidence="3" id="KW-1185">Reference proteome</keyword>
<dbReference type="RefSeq" id="XP_069210702.1">
    <property type="nucleotide sequence ID" value="XM_069350316.1"/>
</dbReference>
<evidence type="ECO:0000256" key="1">
    <source>
        <dbReference type="SAM" id="MobiDB-lite"/>
    </source>
</evidence>
<feature type="region of interest" description="Disordered" evidence="1">
    <location>
        <begin position="84"/>
        <end position="137"/>
    </location>
</feature>
<comment type="caution">
    <text evidence="2">The sequence shown here is derived from an EMBL/GenBank/DDBJ whole genome shotgun (WGS) entry which is preliminary data.</text>
</comment>
<dbReference type="GeneID" id="95982743"/>
<accession>A0ABR3Q7W6</accession>
<reference evidence="2 3" key="1">
    <citation type="submission" date="2023-08" db="EMBL/GenBank/DDBJ databases">
        <title>Annotated Genome Sequence of Vanrija albida AlHP1.</title>
        <authorList>
            <person name="Herzog R."/>
        </authorList>
    </citation>
    <scope>NUCLEOTIDE SEQUENCE [LARGE SCALE GENOMIC DNA]</scope>
    <source>
        <strain evidence="2 3">AlHP1</strain>
    </source>
</reference>
<proteinExistence type="predicted"/>
<feature type="compositionally biased region" description="Low complexity" evidence="1">
    <location>
        <begin position="117"/>
        <end position="130"/>
    </location>
</feature>
<evidence type="ECO:0000313" key="2">
    <source>
        <dbReference type="EMBL" id="KAL1410758.1"/>
    </source>
</evidence>
<protein>
    <submittedName>
        <fullName evidence="2">Uncharacterized protein</fullName>
    </submittedName>
</protein>
<dbReference type="EMBL" id="JBBXJM010000002">
    <property type="protein sequence ID" value="KAL1410758.1"/>
    <property type="molecule type" value="Genomic_DNA"/>
</dbReference>
<sequence length="291" mass="31543">MSSGESSKKYQREQCEREHQRQRETARTLYLITPRRLPGVHILDLPLLPLPRTPPPTGMMATLPLVDDFDEPMDVDEVYEVDVRPGPSHRMASSSRYVAARRGADGSLPTPSPTPSPLVVTPELPESPVDATPPPPLPYAPPAGVGDETRERMLANLQHPWARAPVPPYVPRRAHNHPPVAQYARTADGGRVRLPPHVVGGELDGWVEQEAPASAARPRIGVKKKRERFEWVEDDGEFKARVQDLTAGVGGVSKAFRRAASGGSSAPAMPSPGLCGVGEGPPTFHTPMGFA</sequence>